<evidence type="ECO:0000256" key="2">
    <source>
        <dbReference type="HAMAP-Rule" id="MF_00274"/>
    </source>
</evidence>
<dbReference type="InterPro" id="IPR004401">
    <property type="entry name" value="YbaB/EbfC"/>
</dbReference>
<evidence type="ECO:0000313" key="5">
    <source>
        <dbReference type="Proteomes" id="UP000469325"/>
    </source>
</evidence>
<dbReference type="HAMAP" id="MF_00274">
    <property type="entry name" value="DNA_YbaB_EbfC"/>
    <property type="match status" value="1"/>
</dbReference>
<keyword evidence="2" id="KW-0963">Cytoplasm</keyword>
<gene>
    <name evidence="4" type="ORF">FYJ68_01070</name>
</gene>
<comment type="function">
    <text evidence="2">Binds to DNA and alters its conformation. May be involved in regulation of gene expression, nucleoid organization and DNA protection.</text>
</comment>
<evidence type="ECO:0000313" key="4">
    <source>
        <dbReference type="EMBL" id="MST71711.1"/>
    </source>
</evidence>
<dbReference type="PANTHER" id="PTHR33449:SF1">
    <property type="entry name" value="NUCLEOID-ASSOCIATED PROTEIN YBAB"/>
    <property type="match status" value="1"/>
</dbReference>
<comment type="subunit">
    <text evidence="2">Homodimer.</text>
</comment>
<sequence length="108" mass="11510">MIDMDMQQMMRQAQKMQQELAKTQEKLSQTEVSASAGGGMVKVAGTADGKITSITIDPEALDPEDVDLLQDTILAAVNECLDSAQDVANQQMRGVAGGMNLPNIPGLF</sequence>
<name>A0A6N7XQE3_9ACTN</name>
<proteinExistence type="inferred from homology"/>
<evidence type="ECO:0000256" key="3">
    <source>
        <dbReference type="SAM" id="MobiDB-lite"/>
    </source>
</evidence>
<dbReference type="InterPro" id="IPR036894">
    <property type="entry name" value="YbaB-like_sf"/>
</dbReference>
<dbReference type="SUPFAM" id="SSF82607">
    <property type="entry name" value="YbaB-like"/>
    <property type="match status" value="1"/>
</dbReference>
<evidence type="ECO:0000256" key="1">
    <source>
        <dbReference type="ARBA" id="ARBA00023125"/>
    </source>
</evidence>
<dbReference type="NCBIfam" id="TIGR00103">
    <property type="entry name" value="DNA_YbaB_EbfC"/>
    <property type="match status" value="1"/>
</dbReference>
<keyword evidence="1 2" id="KW-0238">DNA-binding</keyword>
<comment type="subcellular location">
    <subcellularLocation>
        <location evidence="2">Cytoplasm</location>
        <location evidence="2">Nucleoid</location>
    </subcellularLocation>
</comment>
<comment type="similarity">
    <text evidence="2">Belongs to the YbaB/EbfC family.</text>
</comment>
<accession>A0A6N7XQE3</accession>
<dbReference type="Pfam" id="PF02575">
    <property type="entry name" value="YbaB_DNA_bd"/>
    <property type="match status" value="1"/>
</dbReference>
<dbReference type="GO" id="GO:0005829">
    <property type="term" value="C:cytosol"/>
    <property type="evidence" value="ECO:0007669"/>
    <property type="project" value="TreeGrafter"/>
</dbReference>
<dbReference type="GO" id="GO:0003677">
    <property type="term" value="F:DNA binding"/>
    <property type="evidence" value="ECO:0007669"/>
    <property type="project" value="UniProtKB-UniRule"/>
</dbReference>
<keyword evidence="5" id="KW-1185">Reference proteome</keyword>
<dbReference type="PIRSF" id="PIRSF004555">
    <property type="entry name" value="UCP004555"/>
    <property type="match status" value="1"/>
</dbReference>
<feature type="region of interest" description="Disordered" evidence="3">
    <location>
        <begin position="1"/>
        <end position="35"/>
    </location>
</feature>
<dbReference type="Proteomes" id="UP000469325">
    <property type="component" value="Unassembled WGS sequence"/>
</dbReference>
<feature type="compositionally biased region" description="Low complexity" evidence="3">
    <location>
        <begin position="1"/>
        <end position="18"/>
    </location>
</feature>
<dbReference type="AlphaFoldDB" id="A0A6N7XQE3"/>
<comment type="caution">
    <text evidence="4">The sequence shown here is derived from an EMBL/GenBank/DDBJ whole genome shotgun (WGS) entry which is preliminary data.</text>
</comment>
<organism evidence="4 5">
    <name type="scientific">Olsenella porci</name>
    <dbReference type="NCBI Taxonomy" id="2652279"/>
    <lineage>
        <taxon>Bacteria</taxon>
        <taxon>Bacillati</taxon>
        <taxon>Actinomycetota</taxon>
        <taxon>Coriobacteriia</taxon>
        <taxon>Coriobacteriales</taxon>
        <taxon>Atopobiaceae</taxon>
        <taxon>Olsenella</taxon>
    </lineage>
</organism>
<dbReference type="GO" id="GO:0043590">
    <property type="term" value="C:bacterial nucleoid"/>
    <property type="evidence" value="ECO:0007669"/>
    <property type="project" value="UniProtKB-UniRule"/>
</dbReference>
<protein>
    <recommendedName>
        <fullName evidence="2">Nucleoid-associated protein FYJ68_01070</fullName>
    </recommendedName>
</protein>
<reference evidence="4 5" key="1">
    <citation type="submission" date="2019-08" db="EMBL/GenBank/DDBJ databases">
        <title>In-depth cultivation of the pig gut microbiome towards novel bacterial diversity and tailored functional studies.</title>
        <authorList>
            <person name="Wylensek D."/>
            <person name="Hitch T.C.A."/>
            <person name="Clavel T."/>
        </authorList>
    </citation>
    <scope>NUCLEOTIDE SEQUENCE [LARGE SCALE GENOMIC DNA]</scope>
    <source>
        <strain evidence="4 5">CA-Schmier-601-WT-1</strain>
    </source>
</reference>
<dbReference type="EMBL" id="VUNC01000001">
    <property type="protein sequence ID" value="MST71711.1"/>
    <property type="molecule type" value="Genomic_DNA"/>
</dbReference>
<dbReference type="Gene3D" id="3.30.1310.10">
    <property type="entry name" value="Nucleoid-associated protein YbaB-like domain"/>
    <property type="match status" value="1"/>
</dbReference>
<dbReference type="PANTHER" id="PTHR33449">
    <property type="entry name" value="NUCLEOID-ASSOCIATED PROTEIN YBAB"/>
    <property type="match status" value="1"/>
</dbReference>